<dbReference type="InterPro" id="IPR044492">
    <property type="entry name" value="P_typ_ATPase_HD_dom"/>
</dbReference>
<dbReference type="InterPro" id="IPR023214">
    <property type="entry name" value="HAD_sf"/>
</dbReference>
<evidence type="ECO:0000313" key="11">
    <source>
        <dbReference type="EMBL" id="CAF0782903.1"/>
    </source>
</evidence>
<dbReference type="EMBL" id="CAJNOM010000011">
    <property type="protein sequence ID" value="CAF0782903.1"/>
    <property type="molecule type" value="Genomic_DNA"/>
</dbReference>
<gene>
    <name evidence="11" type="ORF">QVE165_LOCUS3263</name>
</gene>
<dbReference type="InterPro" id="IPR008250">
    <property type="entry name" value="ATPase_P-typ_transduc_dom_A_sf"/>
</dbReference>
<dbReference type="InterPro" id="IPR004014">
    <property type="entry name" value="ATPase_P-typ_cation-transptr_N"/>
</dbReference>
<dbReference type="SMART" id="SM00831">
    <property type="entry name" value="Cation_ATPase_N"/>
    <property type="match status" value="1"/>
</dbReference>
<dbReference type="GO" id="GO:0005391">
    <property type="term" value="F:P-type sodium:potassium-exchanging transporter activity"/>
    <property type="evidence" value="ECO:0007669"/>
    <property type="project" value="TreeGrafter"/>
</dbReference>
<evidence type="ECO:0000256" key="3">
    <source>
        <dbReference type="ARBA" id="ARBA00022692"/>
    </source>
</evidence>
<dbReference type="GO" id="GO:1990573">
    <property type="term" value="P:potassium ion import across plasma membrane"/>
    <property type="evidence" value="ECO:0007669"/>
    <property type="project" value="TreeGrafter"/>
</dbReference>
<dbReference type="InterPro" id="IPR018303">
    <property type="entry name" value="ATPase_P-typ_P_site"/>
</dbReference>
<keyword evidence="5" id="KW-0067">ATP-binding</keyword>
<feature type="transmembrane region" description="Helical" evidence="9">
    <location>
        <begin position="113"/>
        <end position="133"/>
    </location>
</feature>
<dbReference type="GO" id="GO:0016887">
    <property type="term" value="F:ATP hydrolysis activity"/>
    <property type="evidence" value="ECO:0007669"/>
    <property type="project" value="InterPro"/>
</dbReference>
<dbReference type="InterPro" id="IPR059000">
    <property type="entry name" value="ATPase_P-type_domA"/>
</dbReference>
<dbReference type="Pfam" id="PF00690">
    <property type="entry name" value="Cation_ATPase_N"/>
    <property type="match status" value="1"/>
</dbReference>
<dbReference type="InterPro" id="IPR036412">
    <property type="entry name" value="HAD-like_sf"/>
</dbReference>
<dbReference type="GO" id="GO:0006883">
    <property type="term" value="P:intracellular sodium ion homeostasis"/>
    <property type="evidence" value="ECO:0007669"/>
    <property type="project" value="TreeGrafter"/>
</dbReference>
<dbReference type="InterPro" id="IPR023299">
    <property type="entry name" value="ATPase_P-typ_cyto_dom_N"/>
</dbReference>
<dbReference type="SFLD" id="SFLDF00027">
    <property type="entry name" value="p-type_atpase"/>
    <property type="match status" value="1"/>
</dbReference>
<dbReference type="InterPro" id="IPR001757">
    <property type="entry name" value="P_typ_ATPase"/>
</dbReference>
<dbReference type="GO" id="GO:0005886">
    <property type="term" value="C:plasma membrane"/>
    <property type="evidence" value="ECO:0007669"/>
    <property type="project" value="UniProtKB-SubCell"/>
</dbReference>
<dbReference type="SFLD" id="SFLDG00002">
    <property type="entry name" value="C1.7:_P-type_atpase_like"/>
    <property type="match status" value="1"/>
</dbReference>
<dbReference type="GO" id="GO:0005524">
    <property type="term" value="F:ATP binding"/>
    <property type="evidence" value="ECO:0007669"/>
    <property type="project" value="UniProtKB-KW"/>
</dbReference>
<dbReference type="Gene3D" id="3.40.50.1000">
    <property type="entry name" value="HAD superfamily/HAD-like"/>
    <property type="match status" value="2"/>
</dbReference>
<dbReference type="PRINTS" id="PR00119">
    <property type="entry name" value="CATATPASE"/>
</dbReference>
<feature type="transmembrane region" description="Helical" evidence="9">
    <location>
        <begin position="1035"/>
        <end position="1051"/>
    </location>
</feature>
<evidence type="ECO:0000313" key="12">
    <source>
        <dbReference type="Proteomes" id="UP000663832"/>
    </source>
</evidence>
<dbReference type="OrthoDB" id="158672at2759"/>
<dbReference type="GO" id="GO:0030007">
    <property type="term" value="P:intracellular potassium ion homeostasis"/>
    <property type="evidence" value="ECO:0007669"/>
    <property type="project" value="TreeGrafter"/>
</dbReference>
<name>A0A813RLU2_9BILA</name>
<feature type="transmembrane region" description="Helical" evidence="9">
    <location>
        <begin position="318"/>
        <end position="340"/>
    </location>
</feature>
<dbReference type="InterPro" id="IPR006068">
    <property type="entry name" value="ATPase_P-typ_cation-transptr_C"/>
</dbReference>
<dbReference type="Pfam" id="PF00689">
    <property type="entry name" value="Cation_ATPase_C"/>
    <property type="match status" value="1"/>
</dbReference>
<dbReference type="PRINTS" id="PR00120">
    <property type="entry name" value="HATPASE"/>
</dbReference>
<keyword evidence="6" id="KW-1278">Translocase</keyword>
<reference evidence="11" key="1">
    <citation type="submission" date="2021-02" db="EMBL/GenBank/DDBJ databases">
        <authorList>
            <person name="Nowell W R."/>
        </authorList>
    </citation>
    <scope>NUCLEOTIDE SEQUENCE</scope>
</reference>
<feature type="transmembrane region" description="Helical" evidence="9">
    <location>
        <begin position="74"/>
        <end position="101"/>
    </location>
</feature>
<protein>
    <recommendedName>
        <fullName evidence="10">Cation-transporting P-type ATPase N-terminal domain-containing protein</fullName>
    </recommendedName>
</protein>
<dbReference type="Gene3D" id="1.20.1110.10">
    <property type="entry name" value="Calcium-transporting ATPase, transmembrane domain"/>
    <property type="match status" value="2"/>
</dbReference>
<evidence type="ECO:0000256" key="7">
    <source>
        <dbReference type="ARBA" id="ARBA00022989"/>
    </source>
</evidence>
<keyword evidence="3 9" id="KW-0812">Transmembrane</keyword>
<dbReference type="PANTHER" id="PTHR43294">
    <property type="entry name" value="SODIUM/POTASSIUM-TRANSPORTING ATPASE SUBUNIT ALPHA"/>
    <property type="match status" value="1"/>
</dbReference>
<keyword evidence="8 9" id="KW-0472">Membrane</keyword>
<proteinExistence type="predicted"/>
<dbReference type="SUPFAM" id="SSF81653">
    <property type="entry name" value="Calcium ATPase, transduction domain A"/>
    <property type="match status" value="1"/>
</dbReference>
<dbReference type="SUPFAM" id="SSF56784">
    <property type="entry name" value="HAD-like"/>
    <property type="match status" value="1"/>
</dbReference>
<evidence type="ECO:0000256" key="6">
    <source>
        <dbReference type="ARBA" id="ARBA00022967"/>
    </source>
</evidence>
<evidence type="ECO:0000256" key="2">
    <source>
        <dbReference type="ARBA" id="ARBA00022475"/>
    </source>
</evidence>
<dbReference type="AlphaFoldDB" id="A0A813RLU2"/>
<dbReference type="Gene3D" id="3.40.1110.10">
    <property type="entry name" value="Calcium-transporting ATPase, cytoplasmic domain N"/>
    <property type="match status" value="1"/>
</dbReference>
<dbReference type="Gene3D" id="2.70.150.10">
    <property type="entry name" value="Calcium-transporting ATPase, cytoplasmic transduction domain A"/>
    <property type="match status" value="1"/>
</dbReference>
<feature type="transmembrane region" description="Helical" evidence="9">
    <location>
        <begin position="972"/>
        <end position="997"/>
    </location>
</feature>
<feature type="transmembrane region" description="Helical" evidence="9">
    <location>
        <begin position="277"/>
        <end position="298"/>
    </location>
</feature>
<evidence type="ECO:0000256" key="4">
    <source>
        <dbReference type="ARBA" id="ARBA00022741"/>
    </source>
</evidence>
<evidence type="ECO:0000256" key="1">
    <source>
        <dbReference type="ARBA" id="ARBA00004651"/>
    </source>
</evidence>
<dbReference type="NCBIfam" id="TIGR01494">
    <property type="entry name" value="ATPase_P-type"/>
    <property type="match status" value="2"/>
</dbReference>
<dbReference type="Proteomes" id="UP000663832">
    <property type="component" value="Unassembled WGS sequence"/>
</dbReference>
<feature type="transmembrane region" description="Helical" evidence="9">
    <location>
        <begin position="1105"/>
        <end position="1121"/>
    </location>
</feature>
<dbReference type="SUPFAM" id="SSF81665">
    <property type="entry name" value="Calcium ATPase, transmembrane domain M"/>
    <property type="match status" value="1"/>
</dbReference>
<dbReference type="GO" id="GO:1902600">
    <property type="term" value="P:proton transmembrane transport"/>
    <property type="evidence" value="ECO:0007669"/>
    <property type="project" value="TreeGrafter"/>
</dbReference>
<evidence type="ECO:0000256" key="9">
    <source>
        <dbReference type="SAM" id="Phobius"/>
    </source>
</evidence>
<dbReference type="Pfam" id="PF08282">
    <property type="entry name" value="Hydrolase_3"/>
    <property type="match status" value="1"/>
</dbReference>
<keyword evidence="4" id="KW-0547">Nucleotide-binding</keyword>
<dbReference type="Pfam" id="PF13246">
    <property type="entry name" value="Cation_ATPase"/>
    <property type="match status" value="1"/>
</dbReference>
<evidence type="ECO:0000256" key="8">
    <source>
        <dbReference type="ARBA" id="ARBA00023136"/>
    </source>
</evidence>
<evidence type="ECO:0000256" key="5">
    <source>
        <dbReference type="ARBA" id="ARBA00022840"/>
    </source>
</evidence>
<dbReference type="GO" id="GO:0036376">
    <property type="term" value="P:sodium ion export across plasma membrane"/>
    <property type="evidence" value="ECO:0007669"/>
    <property type="project" value="TreeGrafter"/>
</dbReference>
<comment type="subcellular location">
    <subcellularLocation>
        <location evidence="1">Cell membrane</location>
        <topology evidence="1">Multi-pass membrane protein</topology>
    </subcellularLocation>
</comment>
<keyword evidence="12" id="KW-1185">Reference proteome</keyword>
<feature type="domain" description="Cation-transporting P-type ATPase N-terminal" evidence="10">
    <location>
        <begin position="27"/>
        <end position="102"/>
    </location>
</feature>
<accession>A0A813RLU2</accession>
<feature type="transmembrane region" description="Helical" evidence="9">
    <location>
        <begin position="1072"/>
        <end position="1093"/>
    </location>
</feature>
<evidence type="ECO:0000259" key="10">
    <source>
        <dbReference type="SMART" id="SM00831"/>
    </source>
</evidence>
<dbReference type="SUPFAM" id="SSF81660">
    <property type="entry name" value="Metal cation-transporting ATPase, ATP-binding domain N"/>
    <property type="match status" value="1"/>
</dbReference>
<dbReference type="Pfam" id="PF00122">
    <property type="entry name" value="E1-E2_ATPase"/>
    <property type="match status" value="1"/>
</dbReference>
<dbReference type="InterPro" id="IPR050510">
    <property type="entry name" value="Cation_transp_ATPase_P-type"/>
</dbReference>
<sequence length="1142" mass="129086">MSNNTVTMQLDNMRKKRPIVSNLSIIQPHKIPLNELCQQLNLLDIRSGLTTDQVTEAQTQHGLNQPAPVAEPGYIHLFIVQTFTGFNALLWIAAIFAFLAYKPFGNPTPDPTNFGLGVVLTMVIIANAILNVYQKMKSLKIIRSFGQILPKLTTVRRNNGREQEILTTNLVPGDIILLHIGDRVPADCRIISCENLKVNNAELTGESKPLKCTTVPTNENLLETANMIFYSALIVEGSGEAIVVATGDQTVLGHVSKLTRASNTDEITGLHREVNRFILFVLCCTVISIILIWITWMVWLHPTYPDYITFNANVVNSIGMIVGFLPVGLPSAVTLVLVIVAKHMSAQQVLVKSLQTIETFNSVSMICTDKTGTLTQNKMVCTRLLWDIHEEFQVPTTTSISYDKKEWKSLFGTLARRLSIASGSRLATPVDSLSVGDSLSTRRFELDQISPRITPQRDLILGACLCNNAEKRLQENQQELQVSGDAADIALYNLCESKFNIDVEHIRHQYPRIHCLPFNSTNKFMIVANQLSSSNHQSILNNKSNEILITLKGATDIVLTREKCLTYKTNTGEIKELTDDIRHHIIHRQEQMGSDGYRIIAMLQQTISKNVFDEMLLNKSSDDPSGAFPKDGYTFIGLYCLLDPPRIEVPDAVLKARQAKIRIAMVTGDHPTTSISIAKQVNILTPDIIQKNGFDTFQLTGMDMTTGRPIVQLLRNGALLDTHVLGTVNRLEETKKKTTKIQLTNDEEKNIPVSWIKRAWEYVNFYFSDPKETTDRDKKQSLVPYAIVVKGSDIPYMDEYMWDWVLSHQELIFARTSPEHKLRIVMECQRRGEIVAVTGDGTNDAPALKRADLGVAMQSGSDVSKEAGDMVLMDNNFSSIIKAIETGRLLSDNLKKVSIYLLPGGSWSEIWPVLFNTWLGIPLALSAFQATIFCMMNDVFMSLAMVSEKAEKDIMHRPPAIRNKSHLLNLKLLFHAYIIIGNIECFTAFFCFFWWYYANGIPLSMIFFKYDSFEKQFSPDKQKLLPTINQTGQCIYYVALCIMQIFNLLTTRTRYASFFTHNPFWSRYSRNLWLIVGIIASVLTCALITEVPFMQHQFKTERVPILYVLPAFGFGLLMFIMDELRKLYIRRNPGCWLEHIAW</sequence>
<comment type="caution">
    <text evidence="11">The sequence shown here is derived from an EMBL/GenBank/DDBJ whole genome shotgun (WGS) entry which is preliminary data.</text>
</comment>
<organism evidence="11 12">
    <name type="scientific">Adineta steineri</name>
    <dbReference type="NCBI Taxonomy" id="433720"/>
    <lineage>
        <taxon>Eukaryota</taxon>
        <taxon>Metazoa</taxon>
        <taxon>Spiralia</taxon>
        <taxon>Gnathifera</taxon>
        <taxon>Rotifera</taxon>
        <taxon>Eurotatoria</taxon>
        <taxon>Bdelloidea</taxon>
        <taxon>Adinetida</taxon>
        <taxon>Adinetidae</taxon>
        <taxon>Adineta</taxon>
    </lineage>
</organism>
<dbReference type="SFLD" id="SFLDS00003">
    <property type="entry name" value="Haloacid_Dehalogenase"/>
    <property type="match status" value="1"/>
</dbReference>
<dbReference type="PROSITE" id="PS00154">
    <property type="entry name" value="ATPASE_E1_E2"/>
    <property type="match status" value="1"/>
</dbReference>
<dbReference type="InterPro" id="IPR023298">
    <property type="entry name" value="ATPase_P-typ_TM_dom_sf"/>
</dbReference>
<dbReference type="PANTHER" id="PTHR43294:SF21">
    <property type="entry name" value="CATION TRANSPORTING ATPASE"/>
    <property type="match status" value="1"/>
</dbReference>
<keyword evidence="7 9" id="KW-1133">Transmembrane helix</keyword>
<keyword evidence="2" id="KW-1003">Cell membrane</keyword>